<dbReference type="Proteomes" id="UP000324595">
    <property type="component" value="Unassembled WGS sequence"/>
</dbReference>
<organism evidence="13 14">
    <name type="scientific">Fodinibius salinus</name>
    <dbReference type="NCBI Taxonomy" id="860790"/>
    <lineage>
        <taxon>Bacteria</taxon>
        <taxon>Pseudomonadati</taxon>
        <taxon>Balneolota</taxon>
        <taxon>Balneolia</taxon>
        <taxon>Balneolales</taxon>
        <taxon>Balneolaceae</taxon>
        <taxon>Fodinibius</taxon>
    </lineage>
</organism>
<evidence type="ECO:0000256" key="2">
    <source>
        <dbReference type="ARBA" id="ARBA00022448"/>
    </source>
</evidence>
<comment type="caution">
    <text evidence="13">The sequence shown here is derived from an EMBL/GenBank/DDBJ whole genome shotgun (WGS) entry which is preliminary data.</text>
</comment>
<evidence type="ECO:0000259" key="11">
    <source>
        <dbReference type="Pfam" id="PF00593"/>
    </source>
</evidence>
<keyword evidence="7 8" id="KW-0998">Cell outer membrane</keyword>
<evidence type="ECO:0000256" key="4">
    <source>
        <dbReference type="ARBA" id="ARBA00022692"/>
    </source>
</evidence>
<keyword evidence="6 8" id="KW-0472">Membrane</keyword>
<dbReference type="InterPro" id="IPR039426">
    <property type="entry name" value="TonB-dep_rcpt-like"/>
</dbReference>
<dbReference type="InterPro" id="IPR012910">
    <property type="entry name" value="Plug_dom"/>
</dbReference>
<dbReference type="Pfam" id="PF00593">
    <property type="entry name" value="TonB_dep_Rec_b-barrel"/>
    <property type="match status" value="1"/>
</dbReference>
<comment type="similarity">
    <text evidence="8 9">Belongs to the TonB-dependent receptor family.</text>
</comment>
<evidence type="ECO:0000259" key="12">
    <source>
        <dbReference type="Pfam" id="PF07715"/>
    </source>
</evidence>
<keyword evidence="2 8" id="KW-0813">Transport</keyword>
<evidence type="ECO:0000256" key="5">
    <source>
        <dbReference type="ARBA" id="ARBA00023077"/>
    </source>
</evidence>
<accession>A0A5D3YIR1</accession>
<comment type="subcellular location">
    <subcellularLocation>
        <location evidence="1 8">Cell outer membrane</location>
        <topology evidence="1 8">Multi-pass membrane protein</topology>
    </subcellularLocation>
</comment>
<dbReference type="InterPro" id="IPR000531">
    <property type="entry name" value="Beta-barrel_TonB"/>
</dbReference>
<evidence type="ECO:0000256" key="7">
    <source>
        <dbReference type="ARBA" id="ARBA00023237"/>
    </source>
</evidence>
<dbReference type="RefSeq" id="WP_211359426.1">
    <property type="nucleotide sequence ID" value="NZ_VNHY01000004.1"/>
</dbReference>
<dbReference type="Gene3D" id="2.170.130.10">
    <property type="entry name" value="TonB-dependent receptor, plug domain"/>
    <property type="match status" value="1"/>
</dbReference>
<keyword evidence="10" id="KW-0732">Signal</keyword>
<keyword evidence="5 9" id="KW-0798">TonB box</keyword>
<dbReference type="PROSITE" id="PS52016">
    <property type="entry name" value="TONB_DEPENDENT_REC_3"/>
    <property type="match status" value="1"/>
</dbReference>
<feature type="chain" id="PRO_5022917829" evidence="10">
    <location>
        <begin position="25"/>
        <end position="771"/>
    </location>
</feature>
<keyword evidence="4 8" id="KW-0812">Transmembrane</keyword>
<evidence type="ECO:0000256" key="9">
    <source>
        <dbReference type="RuleBase" id="RU003357"/>
    </source>
</evidence>
<protein>
    <submittedName>
        <fullName evidence="13">Iron complex outermembrane recepter protein</fullName>
    </submittedName>
</protein>
<dbReference type="SUPFAM" id="SSF56935">
    <property type="entry name" value="Porins"/>
    <property type="match status" value="1"/>
</dbReference>
<keyword evidence="3 8" id="KW-1134">Transmembrane beta strand</keyword>
<dbReference type="GO" id="GO:0015344">
    <property type="term" value="F:siderophore uptake transmembrane transporter activity"/>
    <property type="evidence" value="ECO:0007669"/>
    <property type="project" value="TreeGrafter"/>
</dbReference>
<dbReference type="InterPro" id="IPR036942">
    <property type="entry name" value="Beta-barrel_TonB_sf"/>
</dbReference>
<dbReference type="InterPro" id="IPR008969">
    <property type="entry name" value="CarboxyPept-like_regulatory"/>
</dbReference>
<evidence type="ECO:0000256" key="1">
    <source>
        <dbReference type="ARBA" id="ARBA00004571"/>
    </source>
</evidence>
<sequence length="771" mass="84638">MNIIRHLITTIAILFFCSLSTAIAQQTGTIKGQVINAKNNNPLPGVNVIVKNTNQGTSSNGQGVFTLSEIDPGTHTLIFSFISFKKIVKSVQLSPGETAEVNVELTPRSMLLNGIEVTALRPDQIAEANMEENEVKEANPRDSGELLRNIAGVDAVRRGPVGLDPVIRGLRETEVGTYLDGTRIFPGGPARMDSPLSHLDPTAIKKIEVVKGPYALTWGAGNMSAVHVETQPLNTLTQVFGGTISSGYNSNLGAIEEAVSVRGSTGKFGYWVHGAWREGNDFTSGDGTSIPGDFLSRELRAKLGYALTSNSYVDISIGYQNQENLDYPGRLLNADFFDTYNYSANWEWTPESGILSSLKAQAYINNVDHGMDNDGKPTAQADQNRMPPFPLDVTVDARAHVSGGNITAELTPASSWNLEIGTDIYSANRDAVRTIDRRNKGMKPAMFPLVDQMWPDATITDLGLFTKVKHSFTDQLNATSTVRLDLVYTDAGPTSNFFANNVSADLEQSETNLSGSFTLNYITNKHWTVGAGLGSVVRTADATERYSDRIPASKAQTSAEFVGNPSLDPERSTQADLWIDASYQSWNLSLNIFGRQLDDYITFEATNLPKRLPLSPDTVFQYINGKARFWGMDLSTTYRIINELSLNGSVHYLWGKDVSLNEPALGVSPFGIDGGLRYESTNRPWFLEGTLHWMAEQDRIATTRGETSTNGYLTAEIKTGLTVWNRLSLQAGVENLTNTQYVNHLNAKNPFTKQPIPEPGRVFHLDVTYKF</sequence>
<dbReference type="GO" id="GO:0009279">
    <property type="term" value="C:cell outer membrane"/>
    <property type="evidence" value="ECO:0007669"/>
    <property type="project" value="UniProtKB-SubCell"/>
</dbReference>
<dbReference type="GO" id="GO:0044718">
    <property type="term" value="P:siderophore transmembrane transport"/>
    <property type="evidence" value="ECO:0007669"/>
    <property type="project" value="TreeGrafter"/>
</dbReference>
<name>A0A5D3YIR1_9BACT</name>
<dbReference type="PANTHER" id="PTHR30069">
    <property type="entry name" value="TONB-DEPENDENT OUTER MEMBRANE RECEPTOR"/>
    <property type="match status" value="1"/>
</dbReference>
<reference evidence="13 14" key="1">
    <citation type="submission" date="2019-07" db="EMBL/GenBank/DDBJ databases">
        <title>Genomic Encyclopedia of Archaeal and Bacterial Type Strains, Phase II (KMG-II): from individual species to whole genera.</title>
        <authorList>
            <person name="Goeker M."/>
        </authorList>
    </citation>
    <scope>NUCLEOTIDE SEQUENCE [LARGE SCALE GENOMIC DNA]</scope>
    <source>
        <strain evidence="13 14">DSM 21935</strain>
    </source>
</reference>
<dbReference type="EMBL" id="VNHY01000004">
    <property type="protein sequence ID" value="TYP92130.1"/>
    <property type="molecule type" value="Genomic_DNA"/>
</dbReference>
<feature type="signal peptide" evidence="10">
    <location>
        <begin position="1"/>
        <end position="24"/>
    </location>
</feature>
<dbReference type="PANTHER" id="PTHR30069:SF49">
    <property type="entry name" value="OUTER MEMBRANE PROTEIN C"/>
    <property type="match status" value="1"/>
</dbReference>
<evidence type="ECO:0000313" key="13">
    <source>
        <dbReference type="EMBL" id="TYP92130.1"/>
    </source>
</evidence>
<evidence type="ECO:0000256" key="3">
    <source>
        <dbReference type="ARBA" id="ARBA00022452"/>
    </source>
</evidence>
<evidence type="ECO:0000256" key="10">
    <source>
        <dbReference type="SAM" id="SignalP"/>
    </source>
</evidence>
<dbReference type="Pfam" id="PF07715">
    <property type="entry name" value="Plug"/>
    <property type="match status" value="1"/>
</dbReference>
<dbReference type="AlphaFoldDB" id="A0A5D3YIR1"/>
<feature type="domain" description="TonB-dependent receptor plug" evidence="12">
    <location>
        <begin position="131"/>
        <end position="226"/>
    </location>
</feature>
<evidence type="ECO:0000256" key="8">
    <source>
        <dbReference type="PROSITE-ProRule" id="PRU01360"/>
    </source>
</evidence>
<proteinExistence type="inferred from homology"/>
<evidence type="ECO:0000256" key="6">
    <source>
        <dbReference type="ARBA" id="ARBA00023136"/>
    </source>
</evidence>
<dbReference type="Gene3D" id="2.40.170.20">
    <property type="entry name" value="TonB-dependent receptor, beta-barrel domain"/>
    <property type="match status" value="1"/>
</dbReference>
<dbReference type="Gene3D" id="2.60.40.1120">
    <property type="entry name" value="Carboxypeptidase-like, regulatory domain"/>
    <property type="match status" value="1"/>
</dbReference>
<evidence type="ECO:0000313" key="14">
    <source>
        <dbReference type="Proteomes" id="UP000324595"/>
    </source>
</evidence>
<dbReference type="Pfam" id="PF13715">
    <property type="entry name" value="CarbopepD_reg_2"/>
    <property type="match status" value="1"/>
</dbReference>
<dbReference type="InterPro" id="IPR037066">
    <property type="entry name" value="Plug_dom_sf"/>
</dbReference>
<gene>
    <name evidence="13" type="ORF">LX73_2380</name>
</gene>
<feature type="domain" description="TonB-dependent receptor-like beta-barrel" evidence="11">
    <location>
        <begin position="286"/>
        <end position="736"/>
    </location>
</feature>
<keyword evidence="14" id="KW-1185">Reference proteome</keyword>
<dbReference type="SUPFAM" id="SSF49464">
    <property type="entry name" value="Carboxypeptidase regulatory domain-like"/>
    <property type="match status" value="1"/>
</dbReference>